<gene>
    <name evidence="1" type="ORF">MSAN_01083600</name>
</gene>
<evidence type="ECO:0000313" key="1">
    <source>
        <dbReference type="EMBL" id="KAF7364238.1"/>
    </source>
</evidence>
<dbReference type="Gene3D" id="3.40.50.300">
    <property type="entry name" value="P-loop containing nucleotide triphosphate hydrolases"/>
    <property type="match status" value="1"/>
</dbReference>
<evidence type="ECO:0000313" key="2">
    <source>
        <dbReference type="Proteomes" id="UP000623467"/>
    </source>
</evidence>
<sequence length="286" mass="30695">MEPSAVTEMSQKISMLTLAQDNPRPLYFIGGPGGPGGTGYHQGIGGSGGPGSAPTVHINAHQLIAPHLEHAEVTSEASQQRKIRAAQSGNHCPPPSRIFQGRKDILQQMHVFFTSDTGTQKVYLLHGLGGAGKTQIALKFIKDSSYFSDIFFIDASTITTIDTGLKNIAIIKDSGDLLQEGLLWLTSQVQAWLLVFDNADDPSIDLKDFIPECDHGNIIITSRNPGLCVHAGSDSRVSDMEEQDAVALLLKSAAQQVTAGTEKIATEIIKVRYLSYGHSIGVTMIS</sequence>
<dbReference type="InterPro" id="IPR027417">
    <property type="entry name" value="P-loop_NTPase"/>
</dbReference>
<dbReference type="PANTHER" id="PTHR35205">
    <property type="entry name" value="NB-ARC AND TPR DOMAIN PROTEIN"/>
    <property type="match status" value="1"/>
</dbReference>
<proteinExistence type="predicted"/>
<dbReference type="PANTHER" id="PTHR35205:SF1">
    <property type="entry name" value="ZU5 DOMAIN-CONTAINING PROTEIN"/>
    <property type="match status" value="1"/>
</dbReference>
<dbReference type="EMBL" id="JACAZH010000007">
    <property type="protein sequence ID" value="KAF7364238.1"/>
    <property type="molecule type" value="Genomic_DNA"/>
</dbReference>
<protein>
    <submittedName>
        <fullName evidence="1">Nephrocystin-3</fullName>
    </submittedName>
</protein>
<dbReference type="OrthoDB" id="674604at2759"/>
<dbReference type="AlphaFoldDB" id="A0A8H6YQA2"/>
<organism evidence="1 2">
    <name type="scientific">Mycena sanguinolenta</name>
    <dbReference type="NCBI Taxonomy" id="230812"/>
    <lineage>
        <taxon>Eukaryota</taxon>
        <taxon>Fungi</taxon>
        <taxon>Dikarya</taxon>
        <taxon>Basidiomycota</taxon>
        <taxon>Agaricomycotina</taxon>
        <taxon>Agaricomycetes</taxon>
        <taxon>Agaricomycetidae</taxon>
        <taxon>Agaricales</taxon>
        <taxon>Marasmiineae</taxon>
        <taxon>Mycenaceae</taxon>
        <taxon>Mycena</taxon>
    </lineage>
</organism>
<name>A0A8H6YQA2_9AGAR</name>
<accession>A0A8H6YQA2</accession>
<dbReference type="SUPFAM" id="SSF52540">
    <property type="entry name" value="P-loop containing nucleoside triphosphate hydrolases"/>
    <property type="match status" value="1"/>
</dbReference>
<reference evidence="1" key="1">
    <citation type="submission" date="2020-05" db="EMBL/GenBank/DDBJ databases">
        <title>Mycena genomes resolve the evolution of fungal bioluminescence.</title>
        <authorList>
            <person name="Tsai I.J."/>
        </authorList>
    </citation>
    <scope>NUCLEOTIDE SEQUENCE</scope>
    <source>
        <strain evidence="1">160909Yilan</strain>
    </source>
</reference>
<comment type="caution">
    <text evidence="1">The sequence shown here is derived from an EMBL/GenBank/DDBJ whole genome shotgun (WGS) entry which is preliminary data.</text>
</comment>
<keyword evidence="2" id="KW-1185">Reference proteome</keyword>
<dbReference type="Proteomes" id="UP000623467">
    <property type="component" value="Unassembled WGS sequence"/>
</dbReference>